<dbReference type="InterPro" id="IPR017441">
    <property type="entry name" value="Protein_kinase_ATP_BS"/>
</dbReference>
<keyword evidence="3" id="KW-0963">Cytoplasm</keyword>
<feature type="compositionally biased region" description="Basic and acidic residues" evidence="12">
    <location>
        <begin position="579"/>
        <end position="589"/>
    </location>
</feature>
<feature type="compositionally biased region" description="Polar residues" evidence="12">
    <location>
        <begin position="464"/>
        <end position="478"/>
    </location>
</feature>
<feature type="compositionally biased region" description="Polar residues" evidence="12">
    <location>
        <begin position="825"/>
        <end position="848"/>
    </location>
</feature>
<evidence type="ECO:0000313" key="14">
    <source>
        <dbReference type="Proteomes" id="UP000085678"/>
    </source>
</evidence>
<feature type="region of interest" description="Disordered" evidence="12">
    <location>
        <begin position="608"/>
        <end position="661"/>
    </location>
</feature>
<feature type="region of interest" description="Disordered" evidence="12">
    <location>
        <begin position="748"/>
        <end position="780"/>
    </location>
</feature>
<feature type="binding site" evidence="11">
    <location>
        <position position="41"/>
    </location>
    <ligand>
        <name>ATP</name>
        <dbReference type="ChEBI" id="CHEBI:30616"/>
    </ligand>
</feature>
<dbReference type="PANTHER" id="PTHR24346:SF79">
    <property type="entry name" value="PROTEIN KINASE DOMAIN-CONTAINING PROTEIN"/>
    <property type="match status" value="1"/>
</dbReference>
<evidence type="ECO:0000256" key="8">
    <source>
        <dbReference type="ARBA" id="ARBA00022840"/>
    </source>
</evidence>
<dbReference type="Gene3D" id="1.10.510.10">
    <property type="entry name" value="Transferase(Phosphotransferase) domain 1"/>
    <property type="match status" value="1"/>
</dbReference>
<dbReference type="FunFam" id="3.30.200.20:FF:000042">
    <property type="entry name" value="Aurora kinase A"/>
    <property type="match status" value="1"/>
</dbReference>
<reference evidence="15" key="1">
    <citation type="submission" date="2025-08" db="UniProtKB">
        <authorList>
            <consortium name="RefSeq"/>
        </authorList>
    </citation>
    <scope>IDENTIFICATION</scope>
    <source>
        <tissue evidence="15">Gonads</tissue>
    </source>
</reference>
<feature type="compositionally biased region" description="Polar residues" evidence="12">
    <location>
        <begin position="942"/>
        <end position="960"/>
    </location>
</feature>
<dbReference type="GeneID" id="106165036"/>
<protein>
    <recommendedName>
        <fullName evidence="2">non-specific serine/threonine protein kinase</fullName>
        <ecNumber evidence="2">2.7.11.1</ecNumber>
    </recommendedName>
</protein>
<feature type="compositionally biased region" description="Polar residues" evidence="12">
    <location>
        <begin position="896"/>
        <end position="905"/>
    </location>
</feature>
<feature type="region of interest" description="Disordered" evidence="12">
    <location>
        <begin position="442"/>
        <end position="589"/>
    </location>
</feature>
<dbReference type="STRING" id="7574.A0A1S3IJZ4"/>
<evidence type="ECO:0000256" key="1">
    <source>
        <dbReference type="ARBA" id="ARBA00004496"/>
    </source>
</evidence>
<dbReference type="CDD" id="cd14003">
    <property type="entry name" value="STKc_AMPK-like"/>
    <property type="match status" value="1"/>
</dbReference>
<organism evidence="14 15">
    <name type="scientific">Lingula anatina</name>
    <name type="common">Brachiopod</name>
    <name type="synonym">Lingula unguis</name>
    <dbReference type="NCBI Taxonomy" id="7574"/>
    <lineage>
        <taxon>Eukaryota</taxon>
        <taxon>Metazoa</taxon>
        <taxon>Spiralia</taxon>
        <taxon>Lophotrochozoa</taxon>
        <taxon>Brachiopoda</taxon>
        <taxon>Linguliformea</taxon>
        <taxon>Lingulata</taxon>
        <taxon>Lingulida</taxon>
        <taxon>Linguloidea</taxon>
        <taxon>Lingulidae</taxon>
        <taxon>Lingula</taxon>
    </lineage>
</organism>
<evidence type="ECO:0000313" key="15">
    <source>
        <dbReference type="RefSeq" id="XP_013398565.1"/>
    </source>
</evidence>
<dbReference type="EC" id="2.7.11.1" evidence="2"/>
<evidence type="ECO:0000256" key="11">
    <source>
        <dbReference type="PROSITE-ProRule" id="PRU10141"/>
    </source>
</evidence>
<sequence length="1060" mass="118685">MGKKIQCIGRYSMENKTLGKGNFARVELAVHNITQCKVAIKVIEVQKIKESYVRKNLYREARILSQLRHPNIVRLFETLRAGTLYCLVTEYAAGGELLSYIRTQKDCRLSEQQAWPYVRQLISALCYLHERGVVHRDLKMENILLDEKKKNIKIVDFGLSNSFTAEEMLKTHCGSPEYAAPELFTTGKTYGPEIDIWSLGINMYALLVGKLPFTAPFNDERRRQMLLQQIQKGLCLQHDKEMAHLSPDCRSLLRQLIEPNPDYRLPMIEIEVHHWVTRSGACPFYPYQAPPRDRTLRTQVIEEVSGLMDLDPKEVEKKVHEYRSDELSAMFNMMVEAQKKEQGFYDLDHTVKKTPKYQEQIMKHTLRSQFSSRLQFRDPKHGAVRTLAQAIAHPQIVRPKKESPSQCPVTVTVQGGSPAHTQVTLQTGSTGNTQATPIYLGNGLGQMGQSDASKTDQQKIKKPNNLQVSGEMQLNKSPSPLRGSLKKRTNLRVQNPDFMETMHSSPLMSPKSSQSTPPTPRSAKSQVHFSMDVDQINVPNSKTNKASSVCSPSLKKMSNGHLHNAWQDSRDGQTGSGKGGDEHSHAREACKASGAIPKCSYFSHPVPFYTKPEKRPPGRPGFSHSPSLGRKRYTVPAPSSALSEKHSKEQLGPSQTNLPDDEKLKRAESANGNELTVKSNGKNEKISKNPATAIINTKGNPHQEIHREHSEEGEEQDIEAELAAAFEEQISLESDTVSNSFEDIETVEIDNIKGGMKTSSPNANESSKSTPRKSPTKYFGRKICMKPKPVLAIPIATAESLSEDSDSSHGGTSVTGKVKGVQKLFPSSRQSPQNKQKCSRAAVNSTPMATVFTYPGDLKSPVPDLPIRLEPHDEDTSPSSPLLGKKGSIERHASPNCKTKTPTGSRDQDKTESPGRRFFKLHNNHPVHNSKKQQNDIHECTQVASSPEMSSPCNESRGTKSQRLFFLRQYDKAKKQITWRQGLSHLLRRKNRSNNNTPPSNHMRQSQSESMQVAKPPSPKKPHPKWQPEHYQEMEARWTGAPSPSVTDKQSFEGSGYLTV</sequence>
<evidence type="ECO:0000259" key="13">
    <source>
        <dbReference type="PROSITE" id="PS50011"/>
    </source>
</evidence>
<feature type="compositionally biased region" description="Basic and acidic residues" evidence="12">
    <location>
        <begin position="906"/>
        <end position="915"/>
    </location>
</feature>
<comment type="catalytic activity">
    <reaction evidence="9">
        <text>L-threonyl-[protein] + ATP = O-phospho-L-threonyl-[protein] + ADP + H(+)</text>
        <dbReference type="Rhea" id="RHEA:46608"/>
        <dbReference type="Rhea" id="RHEA-COMP:11060"/>
        <dbReference type="Rhea" id="RHEA-COMP:11605"/>
        <dbReference type="ChEBI" id="CHEBI:15378"/>
        <dbReference type="ChEBI" id="CHEBI:30013"/>
        <dbReference type="ChEBI" id="CHEBI:30616"/>
        <dbReference type="ChEBI" id="CHEBI:61977"/>
        <dbReference type="ChEBI" id="CHEBI:456216"/>
        <dbReference type="EC" id="2.7.11.1"/>
    </reaction>
</comment>
<evidence type="ECO:0000256" key="9">
    <source>
        <dbReference type="ARBA" id="ARBA00047899"/>
    </source>
</evidence>
<evidence type="ECO:0000256" key="7">
    <source>
        <dbReference type="ARBA" id="ARBA00022777"/>
    </source>
</evidence>
<evidence type="ECO:0000256" key="2">
    <source>
        <dbReference type="ARBA" id="ARBA00012513"/>
    </source>
</evidence>
<dbReference type="AlphaFoldDB" id="A0A1S3IJZ4"/>
<dbReference type="GO" id="GO:0004674">
    <property type="term" value="F:protein serine/threonine kinase activity"/>
    <property type="evidence" value="ECO:0007669"/>
    <property type="project" value="UniProtKB-KW"/>
</dbReference>
<feature type="region of interest" description="Disordered" evidence="12">
    <location>
        <begin position="800"/>
        <end position="960"/>
    </location>
</feature>
<keyword evidence="8 11" id="KW-0067">ATP-binding</keyword>
<evidence type="ECO:0000256" key="3">
    <source>
        <dbReference type="ARBA" id="ARBA00022490"/>
    </source>
</evidence>
<keyword evidence="14" id="KW-1185">Reference proteome</keyword>
<dbReference type="PROSITE" id="PS00108">
    <property type="entry name" value="PROTEIN_KINASE_ST"/>
    <property type="match status" value="1"/>
</dbReference>
<dbReference type="GO" id="GO:0005524">
    <property type="term" value="F:ATP binding"/>
    <property type="evidence" value="ECO:0007669"/>
    <property type="project" value="UniProtKB-UniRule"/>
</dbReference>
<dbReference type="GO" id="GO:0005737">
    <property type="term" value="C:cytoplasm"/>
    <property type="evidence" value="ECO:0007669"/>
    <property type="project" value="UniProtKB-SubCell"/>
</dbReference>
<comment type="catalytic activity">
    <reaction evidence="10">
        <text>L-seryl-[protein] + ATP = O-phospho-L-seryl-[protein] + ADP + H(+)</text>
        <dbReference type="Rhea" id="RHEA:17989"/>
        <dbReference type="Rhea" id="RHEA-COMP:9863"/>
        <dbReference type="Rhea" id="RHEA-COMP:11604"/>
        <dbReference type="ChEBI" id="CHEBI:15378"/>
        <dbReference type="ChEBI" id="CHEBI:29999"/>
        <dbReference type="ChEBI" id="CHEBI:30616"/>
        <dbReference type="ChEBI" id="CHEBI:83421"/>
        <dbReference type="ChEBI" id="CHEBI:456216"/>
        <dbReference type="EC" id="2.7.11.1"/>
    </reaction>
</comment>
<dbReference type="InterPro" id="IPR008271">
    <property type="entry name" value="Ser/Thr_kinase_AS"/>
</dbReference>
<feature type="compositionally biased region" description="Polar residues" evidence="12">
    <location>
        <begin position="537"/>
        <end position="551"/>
    </location>
</feature>
<keyword evidence="6 11" id="KW-0547">Nucleotide-binding</keyword>
<feature type="compositionally biased region" description="Basic and acidic residues" evidence="12">
    <location>
        <begin position="1026"/>
        <end position="1036"/>
    </location>
</feature>
<evidence type="ECO:0000256" key="6">
    <source>
        <dbReference type="ARBA" id="ARBA00022741"/>
    </source>
</evidence>
<dbReference type="PROSITE" id="PS00107">
    <property type="entry name" value="PROTEIN_KINASE_ATP"/>
    <property type="match status" value="1"/>
</dbReference>
<proteinExistence type="predicted"/>
<evidence type="ECO:0000256" key="12">
    <source>
        <dbReference type="SAM" id="MobiDB-lite"/>
    </source>
</evidence>
<feature type="domain" description="Protein kinase" evidence="13">
    <location>
        <begin position="12"/>
        <end position="276"/>
    </location>
</feature>
<evidence type="ECO:0000256" key="5">
    <source>
        <dbReference type="ARBA" id="ARBA00022679"/>
    </source>
</evidence>
<evidence type="ECO:0000256" key="4">
    <source>
        <dbReference type="ARBA" id="ARBA00022527"/>
    </source>
</evidence>
<keyword evidence="4" id="KW-0723">Serine/threonine-protein kinase</keyword>
<accession>A0A1S3IJZ4</accession>
<gene>
    <name evidence="15" type="primary">LOC106165036</name>
</gene>
<feature type="compositionally biased region" description="Basic residues" evidence="12">
    <location>
        <begin position="917"/>
        <end position="931"/>
    </location>
</feature>
<dbReference type="InParanoid" id="A0A1S3IJZ4"/>
<dbReference type="Pfam" id="PF00069">
    <property type="entry name" value="Pkinase"/>
    <property type="match status" value="1"/>
</dbReference>
<dbReference type="SUPFAM" id="SSF56112">
    <property type="entry name" value="Protein kinase-like (PK-like)"/>
    <property type="match status" value="1"/>
</dbReference>
<feature type="region of interest" description="Disordered" evidence="12">
    <location>
        <begin position="981"/>
        <end position="1060"/>
    </location>
</feature>
<dbReference type="KEGG" id="lak:106165036"/>
<dbReference type="FunFam" id="1.10.510.10:FF:001222">
    <property type="entry name" value="Serine/threonine-protein kinase ppk25"/>
    <property type="match status" value="1"/>
</dbReference>
<keyword evidence="5" id="KW-0808">Transferase</keyword>
<dbReference type="Proteomes" id="UP000085678">
    <property type="component" value="Unplaced"/>
</dbReference>
<feature type="compositionally biased region" description="Basic and acidic residues" evidence="12">
    <location>
        <begin position="701"/>
        <end position="710"/>
    </location>
</feature>
<comment type="subcellular location">
    <subcellularLocation>
        <location evidence="1">Cytoplasm</location>
    </subcellularLocation>
</comment>
<keyword evidence="7 15" id="KW-0418">Kinase</keyword>
<name>A0A1S3IJZ4_LINAN</name>
<feature type="compositionally biased region" description="Basic residues" evidence="12">
    <location>
        <begin position="770"/>
        <end position="780"/>
    </location>
</feature>
<dbReference type="RefSeq" id="XP_013398565.1">
    <property type="nucleotide sequence ID" value="XM_013543111.2"/>
</dbReference>
<dbReference type="GO" id="GO:0035556">
    <property type="term" value="P:intracellular signal transduction"/>
    <property type="evidence" value="ECO:0007669"/>
    <property type="project" value="TreeGrafter"/>
</dbReference>
<dbReference type="OrthoDB" id="193931at2759"/>
<feature type="compositionally biased region" description="Polar residues" evidence="12">
    <location>
        <begin position="993"/>
        <end position="1011"/>
    </location>
</feature>
<dbReference type="PANTHER" id="PTHR24346">
    <property type="entry name" value="MAP/MICROTUBULE AFFINITY-REGULATING KINASE"/>
    <property type="match status" value="1"/>
</dbReference>
<feature type="compositionally biased region" description="Polar residues" evidence="12">
    <location>
        <begin position="1042"/>
        <end position="1053"/>
    </location>
</feature>
<feature type="compositionally biased region" description="Low complexity" evidence="12">
    <location>
        <begin position="504"/>
        <end position="516"/>
    </location>
</feature>
<dbReference type="InterPro" id="IPR000719">
    <property type="entry name" value="Prot_kinase_dom"/>
</dbReference>
<feature type="region of interest" description="Disordered" evidence="12">
    <location>
        <begin position="694"/>
        <end position="718"/>
    </location>
</feature>
<dbReference type="InterPro" id="IPR011009">
    <property type="entry name" value="Kinase-like_dom_sf"/>
</dbReference>
<dbReference type="SMART" id="SM00220">
    <property type="entry name" value="S_TKc"/>
    <property type="match status" value="1"/>
</dbReference>
<dbReference type="PROSITE" id="PS50011">
    <property type="entry name" value="PROTEIN_KINASE_DOM"/>
    <property type="match status" value="1"/>
</dbReference>
<evidence type="ECO:0000256" key="10">
    <source>
        <dbReference type="ARBA" id="ARBA00048679"/>
    </source>
</evidence>
<feature type="compositionally biased region" description="Low complexity" evidence="12">
    <location>
        <begin position="810"/>
        <end position="821"/>
    </location>
</feature>